<keyword evidence="5" id="KW-1015">Disulfide bond</keyword>
<dbReference type="Pfam" id="PF01400">
    <property type="entry name" value="Astacin"/>
    <property type="match status" value="1"/>
</dbReference>
<evidence type="ECO:0000259" key="8">
    <source>
        <dbReference type="PROSITE" id="PS51864"/>
    </source>
</evidence>
<evidence type="ECO:0000256" key="5">
    <source>
        <dbReference type="ARBA" id="ARBA00023157"/>
    </source>
</evidence>
<keyword evidence="1" id="KW-0245">EGF-like domain</keyword>
<comment type="cofactor">
    <cofactor evidence="7">
        <name>Zn(2+)</name>
        <dbReference type="ChEBI" id="CHEBI:29105"/>
    </cofactor>
    <text evidence="7">Binds 1 zinc ion per subunit.</text>
</comment>
<keyword evidence="3 7" id="KW-0862">Zinc</keyword>
<dbReference type="Gene3D" id="3.40.390.10">
    <property type="entry name" value="Collagenase (Catalytic Domain)"/>
    <property type="match status" value="1"/>
</dbReference>
<dbReference type="PROSITE" id="PS51864">
    <property type="entry name" value="ASTACIN"/>
    <property type="match status" value="1"/>
</dbReference>
<dbReference type="PANTHER" id="PTHR10127">
    <property type="entry name" value="DISCOIDIN, CUB, EGF, LAMININ , AND ZINC METALLOPROTEASE DOMAIN CONTAINING"/>
    <property type="match status" value="1"/>
</dbReference>
<name>A0A0N5CCJ9_STREA</name>
<feature type="active site" evidence="6">
    <location>
        <position position="128"/>
    </location>
</feature>
<evidence type="ECO:0000313" key="10">
    <source>
        <dbReference type="WBParaSite" id="SPAL_0001560500.1"/>
    </source>
</evidence>
<dbReference type="SUPFAM" id="SSF49854">
    <property type="entry name" value="Spermadhesin, CUB domain"/>
    <property type="match status" value="1"/>
</dbReference>
<evidence type="ECO:0000256" key="2">
    <source>
        <dbReference type="ARBA" id="ARBA00022723"/>
    </source>
</evidence>
<dbReference type="EC" id="3.4.24.-" evidence="7"/>
<dbReference type="GO" id="GO:0008270">
    <property type="term" value="F:zinc ion binding"/>
    <property type="evidence" value="ECO:0007669"/>
    <property type="project" value="InterPro"/>
</dbReference>
<dbReference type="SUPFAM" id="SSF55486">
    <property type="entry name" value="Metalloproteases ('zincins'), catalytic domain"/>
    <property type="match status" value="1"/>
</dbReference>
<dbReference type="InterPro" id="IPR006026">
    <property type="entry name" value="Peptidase_Metallo"/>
</dbReference>
<keyword evidence="7" id="KW-0645">Protease</keyword>
<comment type="caution">
    <text evidence="6">Lacks conserved residue(s) required for the propagation of feature annotation.</text>
</comment>
<evidence type="ECO:0000256" key="4">
    <source>
        <dbReference type="ARBA" id="ARBA00023049"/>
    </source>
</evidence>
<dbReference type="InterPro" id="IPR001506">
    <property type="entry name" value="Peptidase_M12A"/>
</dbReference>
<dbReference type="InterPro" id="IPR000742">
    <property type="entry name" value="EGF"/>
</dbReference>
<keyword evidence="7" id="KW-0732">Signal</keyword>
<feature type="signal peptide" evidence="7">
    <location>
        <begin position="1"/>
        <end position="16"/>
    </location>
</feature>
<dbReference type="PANTHER" id="PTHR10127:SF877">
    <property type="entry name" value="ZINC METALLOPROTEINASE NAS-34"/>
    <property type="match status" value="1"/>
</dbReference>
<dbReference type="SMART" id="SM00235">
    <property type="entry name" value="ZnMc"/>
    <property type="match status" value="1"/>
</dbReference>
<sequence length="385" mass="45434">MLLITLFYLSFNFIIASELNNFFQSNVTLNQREKRAVIRNQKFKWKSHIFPYYISRDLNLNYSIIIVALVKIEKSTCLRFSRVFNKKRASLIYNAGPMYSTHLGKEGDFPQKIFVPRGDMHHGKIARETLRALGFDYEHNRPDRDIYISIIKNNILARYLPLYAKKSPKAVNTYGLSYDYRSIMHYGSKELCHYSTQCIKSKNKDPLVDLAMGKTTDLSFNDAKLVNLAYCISLILIRKSRCLNYGFPLGLAKTRCYCLPYFEGKKCQRFTTNFEYCTNPNVFYANERITKVTLKARRDCYYFIKAREGKQIMLYIEFSRFALNTHVCNENQHLEIRFKKDFSVTGKLVCPLASYYSFKSESNMIIIHSKYDIKYYEFTIYYHEI</sequence>
<dbReference type="PROSITE" id="PS00022">
    <property type="entry name" value="EGF_1"/>
    <property type="match status" value="1"/>
</dbReference>
<dbReference type="Proteomes" id="UP000046392">
    <property type="component" value="Unplaced"/>
</dbReference>
<keyword evidence="4 7" id="KW-0482">Metalloprotease</keyword>
<keyword evidence="9" id="KW-1185">Reference proteome</keyword>
<dbReference type="InterPro" id="IPR024079">
    <property type="entry name" value="MetalloPept_cat_dom_sf"/>
</dbReference>
<feature type="chain" id="PRO_5005733556" description="Metalloendopeptidase" evidence="7">
    <location>
        <begin position="17"/>
        <end position="385"/>
    </location>
</feature>
<evidence type="ECO:0000256" key="1">
    <source>
        <dbReference type="ARBA" id="ARBA00022536"/>
    </source>
</evidence>
<keyword evidence="2 7" id="KW-0479">Metal-binding</keyword>
<evidence type="ECO:0000256" key="3">
    <source>
        <dbReference type="ARBA" id="ARBA00022833"/>
    </source>
</evidence>
<evidence type="ECO:0000256" key="6">
    <source>
        <dbReference type="PROSITE-ProRule" id="PRU01211"/>
    </source>
</evidence>
<reference evidence="10" key="1">
    <citation type="submission" date="2017-02" db="UniProtKB">
        <authorList>
            <consortium name="WormBaseParasite"/>
        </authorList>
    </citation>
    <scope>IDENTIFICATION</scope>
</reference>
<evidence type="ECO:0000256" key="7">
    <source>
        <dbReference type="RuleBase" id="RU361183"/>
    </source>
</evidence>
<dbReference type="WBParaSite" id="SPAL_0001560500.1">
    <property type="protein sequence ID" value="SPAL_0001560500.1"/>
    <property type="gene ID" value="SPAL_0001560500"/>
</dbReference>
<dbReference type="GO" id="GO:0006508">
    <property type="term" value="P:proteolysis"/>
    <property type="evidence" value="ECO:0007669"/>
    <property type="project" value="UniProtKB-KW"/>
</dbReference>
<protein>
    <recommendedName>
        <fullName evidence="7">Metalloendopeptidase</fullName>
        <ecNumber evidence="7">3.4.24.-</ecNumber>
    </recommendedName>
</protein>
<accession>A0A0N5CCJ9</accession>
<dbReference type="AlphaFoldDB" id="A0A0N5CCJ9"/>
<organism evidence="9 10">
    <name type="scientific">Strongyloides papillosus</name>
    <name type="common">Intestinal threadworm</name>
    <dbReference type="NCBI Taxonomy" id="174720"/>
    <lineage>
        <taxon>Eukaryota</taxon>
        <taxon>Metazoa</taxon>
        <taxon>Ecdysozoa</taxon>
        <taxon>Nematoda</taxon>
        <taxon>Chromadorea</taxon>
        <taxon>Rhabditida</taxon>
        <taxon>Tylenchina</taxon>
        <taxon>Panagrolaimomorpha</taxon>
        <taxon>Strongyloidoidea</taxon>
        <taxon>Strongyloididae</taxon>
        <taxon>Strongyloides</taxon>
    </lineage>
</organism>
<keyword evidence="7" id="KW-0378">Hydrolase</keyword>
<dbReference type="InterPro" id="IPR035914">
    <property type="entry name" value="Sperma_CUB_dom_sf"/>
</dbReference>
<evidence type="ECO:0000313" key="9">
    <source>
        <dbReference type="Proteomes" id="UP000046392"/>
    </source>
</evidence>
<dbReference type="GO" id="GO:0004222">
    <property type="term" value="F:metalloendopeptidase activity"/>
    <property type="evidence" value="ECO:0007669"/>
    <property type="project" value="UniProtKB-UniRule"/>
</dbReference>
<feature type="domain" description="Peptidase M12A" evidence="8">
    <location>
        <begin position="36"/>
        <end position="232"/>
    </location>
</feature>
<proteinExistence type="predicted"/>
<dbReference type="PRINTS" id="PR00480">
    <property type="entry name" value="ASTACIN"/>
</dbReference>